<protein>
    <submittedName>
        <fullName evidence="2">Uncharacterized protein</fullName>
    </submittedName>
</protein>
<evidence type="ECO:0000313" key="3">
    <source>
        <dbReference type="Proteomes" id="UP000046176"/>
    </source>
</evidence>
<evidence type="ECO:0000313" key="2">
    <source>
        <dbReference type="EMBL" id="CDZ31859.1"/>
    </source>
</evidence>
<sequence length="80" mass="8563">MLRAFLILLLAMVFAGPATLSPANAQTRTVKAKPTPASMAAGESVLFDDKSCPAGMIAQYTKAQRKEQISKKCVHLNGTR</sequence>
<dbReference type="OrthoDB" id="8402235at2"/>
<name>A0A0T7FA97_NEOGA</name>
<keyword evidence="1" id="KW-0732">Signal</keyword>
<reference evidence="2 3" key="1">
    <citation type="submission" date="2014-08" db="EMBL/GenBank/DDBJ databases">
        <authorList>
            <person name="Chen Y.-H."/>
        </authorList>
    </citation>
    <scope>NUCLEOTIDE SEQUENCE [LARGE SCALE GENOMIC DNA]</scope>
</reference>
<dbReference type="RefSeq" id="WP_046664953.1">
    <property type="nucleotide sequence ID" value="NZ_CCRH01000002.1"/>
</dbReference>
<dbReference type="AlphaFoldDB" id="A0A0T7FA97"/>
<feature type="signal peptide" evidence="1">
    <location>
        <begin position="1"/>
        <end position="25"/>
    </location>
</feature>
<dbReference type="InterPro" id="IPR046565">
    <property type="entry name" value="DUF6719"/>
</dbReference>
<feature type="chain" id="PRO_5018304891" evidence="1">
    <location>
        <begin position="26"/>
        <end position="80"/>
    </location>
</feature>
<accession>A0A0T7FA97</accession>
<dbReference type="Proteomes" id="UP000046176">
    <property type="component" value="Unassembled WGS sequence"/>
</dbReference>
<dbReference type="Pfam" id="PF20477">
    <property type="entry name" value="DUF6719"/>
    <property type="match status" value="1"/>
</dbReference>
<evidence type="ECO:0000256" key="1">
    <source>
        <dbReference type="SAM" id="SignalP"/>
    </source>
</evidence>
<gene>
    <name evidence="2" type="ORF">NGAL_HAMBI1145_06260</name>
</gene>
<organism evidence="2 3">
    <name type="scientific">Neorhizobium galegae bv. officinalis</name>
    <dbReference type="NCBI Taxonomy" id="323656"/>
    <lineage>
        <taxon>Bacteria</taxon>
        <taxon>Pseudomonadati</taxon>
        <taxon>Pseudomonadota</taxon>
        <taxon>Alphaproteobacteria</taxon>
        <taxon>Hyphomicrobiales</taxon>
        <taxon>Rhizobiaceae</taxon>
        <taxon>Rhizobium/Agrobacterium group</taxon>
        <taxon>Neorhizobium</taxon>
    </lineage>
</organism>
<proteinExistence type="predicted"/>
<dbReference type="EMBL" id="CCRH01000002">
    <property type="protein sequence ID" value="CDZ31859.1"/>
    <property type="molecule type" value="Genomic_DNA"/>
</dbReference>